<protein>
    <submittedName>
        <fullName evidence="1">Uncharacterized protein</fullName>
    </submittedName>
</protein>
<organism evidence="1 2">
    <name type="scientific">Eumeta variegata</name>
    <name type="common">Bagworm moth</name>
    <name type="synonym">Eumeta japonica</name>
    <dbReference type="NCBI Taxonomy" id="151549"/>
    <lineage>
        <taxon>Eukaryota</taxon>
        <taxon>Metazoa</taxon>
        <taxon>Ecdysozoa</taxon>
        <taxon>Arthropoda</taxon>
        <taxon>Hexapoda</taxon>
        <taxon>Insecta</taxon>
        <taxon>Pterygota</taxon>
        <taxon>Neoptera</taxon>
        <taxon>Endopterygota</taxon>
        <taxon>Lepidoptera</taxon>
        <taxon>Glossata</taxon>
        <taxon>Ditrysia</taxon>
        <taxon>Tineoidea</taxon>
        <taxon>Psychidae</taxon>
        <taxon>Oiketicinae</taxon>
        <taxon>Eumeta</taxon>
    </lineage>
</organism>
<reference evidence="1 2" key="1">
    <citation type="journal article" date="2019" name="Commun. Biol.">
        <title>The bagworm genome reveals a unique fibroin gene that provides high tensile strength.</title>
        <authorList>
            <person name="Kono N."/>
            <person name="Nakamura H."/>
            <person name="Ohtoshi R."/>
            <person name="Tomita M."/>
            <person name="Numata K."/>
            <person name="Arakawa K."/>
        </authorList>
    </citation>
    <scope>NUCLEOTIDE SEQUENCE [LARGE SCALE GENOMIC DNA]</scope>
</reference>
<gene>
    <name evidence="1" type="ORF">EVAR_42536_1</name>
</gene>
<evidence type="ECO:0000313" key="2">
    <source>
        <dbReference type="Proteomes" id="UP000299102"/>
    </source>
</evidence>
<name>A0A4C1WR06_EUMVA</name>
<evidence type="ECO:0000313" key="1">
    <source>
        <dbReference type="EMBL" id="GBP53818.1"/>
    </source>
</evidence>
<keyword evidence="2" id="KW-1185">Reference proteome</keyword>
<dbReference type="EMBL" id="BGZK01000634">
    <property type="protein sequence ID" value="GBP53818.1"/>
    <property type="molecule type" value="Genomic_DNA"/>
</dbReference>
<comment type="caution">
    <text evidence="1">The sequence shown here is derived from an EMBL/GenBank/DDBJ whole genome shotgun (WGS) entry which is preliminary data.</text>
</comment>
<dbReference type="AlphaFoldDB" id="A0A4C1WR06"/>
<accession>A0A4C1WR06</accession>
<proteinExistence type="predicted"/>
<dbReference type="Proteomes" id="UP000299102">
    <property type="component" value="Unassembled WGS sequence"/>
</dbReference>
<sequence>METDYPSTTLALPTRRVIKAEVLDEATAQSFPDAREEAEQFSNSSCTAPPLLPRAAGIVIRLLSKGSKLPWCFILSLSIHRTEPNHYQVSWQDAGQHRQRIMYVMSSAYDISLQSFGTGSRSMTCNNRFHSVGTKTDPCEHLIVVVFHPTRQLTHRPTRLFE</sequence>